<evidence type="ECO:0000313" key="2">
    <source>
        <dbReference type="EMBL" id="CUX67828.1"/>
    </source>
</evidence>
<dbReference type="Proteomes" id="UP000191897">
    <property type="component" value="Unassembled WGS sequence"/>
</dbReference>
<dbReference type="EMBL" id="FBWC01000042">
    <property type="protein sequence ID" value="CUX67828.1"/>
    <property type="molecule type" value="Genomic_DNA"/>
</dbReference>
<evidence type="ECO:0000313" key="3">
    <source>
        <dbReference type="Proteomes" id="UP000191897"/>
    </source>
</evidence>
<accession>A0A1S7SEN5</accession>
<dbReference type="RefSeq" id="WP_143242795.1">
    <property type="nucleotide sequence ID" value="NZ_LT009733.1"/>
</dbReference>
<reference evidence="2 3" key="1">
    <citation type="submission" date="2016-01" db="EMBL/GenBank/DDBJ databases">
        <authorList>
            <person name="Oliw E.H."/>
        </authorList>
    </citation>
    <scope>NUCLEOTIDE SEQUENCE [LARGE SCALE GENOMIC DNA]</scope>
    <source>
        <strain evidence="2 3">Kerr 14</strain>
    </source>
</reference>
<feature type="transmembrane region" description="Helical" evidence="1">
    <location>
        <begin position="39"/>
        <end position="60"/>
    </location>
</feature>
<dbReference type="AlphaFoldDB" id="A0A1S7SEN5"/>
<keyword evidence="1" id="KW-0812">Transmembrane</keyword>
<organism evidence="2 3">
    <name type="scientific">Agrobacterium tumefaciens str. Kerr 14</name>
    <dbReference type="NCBI Taxonomy" id="1183424"/>
    <lineage>
        <taxon>Bacteria</taxon>
        <taxon>Pseudomonadati</taxon>
        <taxon>Pseudomonadota</taxon>
        <taxon>Alphaproteobacteria</taxon>
        <taxon>Hyphomicrobiales</taxon>
        <taxon>Rhizobiaceae</taxon>
        <taxon>Rhizobium/Agrobacterium group</taxon>
        <taxon>Agrobacterium</taxon>
        <taxon>Agrobacterium tumefaciens complex</taxon>
    </lineage>
</organism>
<proteinExistence type="predicted"/>
<sequence length="99" mass="10381">MKIAVIQYAALLVPVSLWGVTTQLGQLVPDVDCDRNTTLTLSACILAVIVSLSAVGAGAMASRHRGFPLGTLYWCGGLLFSFAVFLQGAAALLISPCER</sequence>
<keyword evidence="1" id="KW-0472">Membrane</keyword>
<evidence type="ECO:0008006" key="4">
    <source>
        <dbReference type="Google" id="ProtNLM"/>
    </source>
</evidence>
<protein>
    <recommendedName>
        <fullName evidence="4">Transmembrane protein</fullName>
    </recommendedName>
</protein>
<feature type="transmembrane region" description="Helical" evidence="1">
    <location>
        <begin position="72"/>
        <end position="94"/>
    </location>
</feature>
<gene>
    <name evidence="2" type="ORF">AGR4C_pb30017</name>
</gene>
<keyword evidence="1" id="KW-1133">Transmembrane helix</keyword>
<name>A0A1S7SEN5_AGRTU</name>
<evidence type="ECO:0000256" key="1">
    <source>
        <dbReference type="SAM" id="Phobius"/>
    </source>
</evidence>